<evidence type="ECO:0000313" key="1">
    <source>
        <dbReference type="EMBL" id="RPD58933.1"/>
    </source>
</evidence>
<proteinExistence type="predicted"/>
<gene>
    <name evidence="1" type="ORF">L227DRAFT_169672</name>
</gene>
<reference evidence="1" key="1">
    <citation type="journal article" date="2018" name="Genome Biol. Evol.">
        <title>Genomics and development of Lentinus tigrinus, a white-rot wood-decaying mushroom with dimorphic fruiting bodies.</title>
        <authorList>
            <person name="Wu B."/>
            <person name="Xu Z."/>
            <person name="Knudson A."/>
            <person name="Carlson A."/>
            <person name="Chen N."/>
            <person name="Kovaka S."/>
            <person name="LaButti K."/>
            <person name="Lipzen A."/>
            <person name="Pennachio C."/>
            <person name="Riley R."/>
            <person name="Schakwitz W."/>
            <person name="Umezawa K."/>
            <person name="Ohm R.A."/>
            <person name="Grigoriev I.V."/>
            <person name="Nagy L.G."/>
            <person name="Gibbons J."/>
            <person name="Hibbett D."/>
        </authorList>
    </citation>
    <scope>NUCLEOTIDE SEQUENCE [LARGE SCALE GENOMIC DNA]</scope>
    <source>
        <strain evidence="1">ALCF2SS1-6</strain>
    </source>
</reference>
<accession>A0A5C2S5B1</accession>
<name>A0A5C2S5B1_9APHY</name>
<evidence type="ECO:0000313" key="2">
    <source>
        <dbReference type="Proteomes" id="UP000313359"/>
    </source>
</evidence>
<sequence>MLFGLCPYHQYPRCSAWSSFDPLLRTTFASLALILLRDTPYEVAVVFLILQLDHRVEWFFPQVISRHLFASRVLRWTIQHSDSPSRMSPSAVALCTTASVVGRMASASRPSDVMSIVRHLALLFGRCGYVRLPRVGVILIPLLFPRTPDPSASSRAGLPHVVVNAHMPSTRGVRRQISMADGKREKLSQHQPKASLTVDGRCEGEACMYSRGPIRASLTEPSLSAEYIADQRFVRTY</sequence>
<organism evidence="1 2">
    <name type="scientific">Lentinus tigrinus ALCF2SS1-6</name>
    <dbReference type="NCBI Taxonomy" id="1328759"/>
    <lineage>
        <taxon>Eukaryota</taxon>
        <taxon>Fungi</taxon>
        <taxon>Dikarya</taxon>
        <taxon>Basidiomycota</taxon>
        <taxon>Agaricomycotina</taxon>
        <taxon>Agaricomycetes</taxon>
        <taxon>Polyporales</taxon>
        <taxon>Polyporaceae</taxon>
        <taxon>Lentinus</taxon>
    </lineage>
</organism>
<dbReference type="Proteomes" id="UP000313359">
    <property type="component" value="Unassembled WGS sequence"/>
</dbReference>
<keyword evidence="2" id="KW-1185">Reference proteome</keyword>
<dbReference type="EMBL" id="ML122272">
    <property type="protein sequence ID" value="RPD58933.1"/>
    <property type="molecule type" value="Genomic_DNA"/>
</dbReference>
<protein>
    <submittedName>
        <fullName evidence="1">Uncharacterized protein</fullName>
    </submittedName>
</protein>
<dbReference type="AlphaFoldDB" id="A0A5C2S5B1"/>